<name>A0A2K3LYS9_TRIPR</name>
<sequence length="39" mass="3929">MLGVPNQAHQSVQCDAVTIVVAAIAVNVVATARNAVVVV</sequence>
<reference evidence="1 2" key="2">
    <citation type="journal article" date="2017" name="Front. Plant Sci.">
        <title>Gene Classification and Mining of Molecular Markers Useful in Red Clover (Trifolium pratense) Breeding.</title>
        <authorList>
            <person name="Istvanek J."/>
            <person name="Dluhosova J."/>
            <person name="Dluhos P."/>
            <person name="Patkova L."/>
            <person name="Nedelnik J."/>
            <person name="Repkova J."/>
        </authorList>
    </citation>
    <scope>NUCLEOTIDE SEQUENCE [LARGE SCALE GENOMIC DNA]</scope>
    <source>
        <strain evidence="2">cv. Tatra</strain>
        <tissue evidence="1">Young leaves</tissue>
    </source>
</reference>
<evidence type="ECO:0000313" key="2">
    <source>
        <dbReference type="Proteomes" id="UP000236291"/>
    </source>
</evidence>
<evidence type="ECO:0000313" key="1">
    <source>
        <dbReference type="EMBL" id="PNX83698.1"/>
    </source>
</evidence>
<dbReference type="Proteomes" id="UP000236291">
    <property type="component" value="Unassembled WGS sequence"/>
</dbReference>
<dbReference type="EMBL" id="ASHM01044725">
    <property type="protein sequence ID" value="PNX83698.1"/>
    <property type="molecule type" value="Genomic_DNA"/>
</dbReference>
<dbReference type="AlphaFoldDB" id="A0A2K3LYS9"/>
<protein>
    <submittedName>
        <fullName evidence="1">Uncharacterized protein</fullName>
    </submittedName>
</protein>
<organism evidence="1 2">
    <name type="scientific">Trifolium pratense</name>
    <name type="common">Red clover</name>
    <dbReference type="NCBI Taxonomy" id="57577"/>
    <lineage>
        <taxon>Eukaryota</taxon>
        <taxon>Viridiplantae</taxon>
        <taxon>Streptophyta</taxon>
        <taxon>Embryophyta</taxon>
        <taxon>Tracheophyta</taxon>
        <taxon>Spermatophyta</taxon>
        <taxon>Magnoliopsida</taxon>
        <taxon>eudicotyledons</taxon>
        <taxon>Gunneridae</taxon>
        <taxon>Pentapetalae</taxon>
        <taxon>rosids</taxon>
        <taxon>fabids</taxon>
        <taxon>Fabales</taxon>
        <taxon>Fabaceae</taxon>
        <taxon>Papilionoideae</taxon>
        <taxon>50 kb inversion clade</taxon>
        <taxon>NPAAA clade</taxon>
        <taxon>Hologalegina</taxon>
        <taxon>IRL clade</taxon>
        <taxon>Trifolieae</taxon>
        <taxon>Trifolium</taxon>
    </lineage>
</organism>
<proteinExistence type="predicted"/>
<accession>A0A2K3LYS9</accession>
<gene>
    <name evidence="1" type="ORF">L195_g039742</name>
</gene>
<comment type="caution">
    <text evidence="1">The sequence shown here is derived from an EMBL/GenBank/DDBJ whole genome shotgun (WGS) entry which is preliminary data.</text>
</comment>
<reference evidence="1 2" key="1">
    <citation type="journal article" date="2014" name="Am. J. Bot.">
        <title>Genome assembly and annotation for red clover (Trifolium pratense; Fabaceae).</title>
        <authorList>
            <person name="Istvanek J."/>
            <person name="Jaros M."/>
            <person name="Krenek A."/>
            <person name="Repkova J."/>
        </authorList>
    </citation>
    <scope>NUCLEOTIDE SEQUENCE [LARGE SCALE GENOMIC DNA]</scope>
    <source>
        <strain evidence="2">cv. Tatra</strain>
        <tissue evidence="1">Young leaves</tissue>
    </source>
</reference>